<sequence length="149" mass="17418">MIETPRTKAGMRQRELLDFRTPQHPSLGTNNWDGASPLLARNIPKESLELRHLRLNTIRTRDEIFSAQPDSYASTHEYAAPTPSHSSRKGFLSKLKFRWKKKLAVLELNTKKRRLFPRGRGKWDSKNRWPQGWSLFFLCIQKVGSENCR</sequence>
<reference evidence="1 2" key="1">
    <citation type="journal article" date="2016" name="G3 (Bethesda)">
        <title>First Draft Assembly and Annotation of the Genome of a California Endemic Oak Quercus lobata Nee (Fagaceae).</title>
        <authorList>
            <person name="Sork V.L."/>
            <person name="Fitz-Gibbon S.T."/>
            <person name="Puiu D."/>
            <person name="Crepeau M."/>
            <person name="Gugger P.F."/>
            <person name="Sherman R."/>
            <person name="Stevens K."/>
            <person name="Langley C.H."/>
            <person name="Pellegrini M."/>
            <person name="Salzberg S.L."/>
        </authorList>
    </citation>
    <scope>NUCLEOTIDE SEQUENCE [LARGE SCALE GENOMIC DNA]</scope>
    <source>
        <strain evidence="1 2">cv. SW786</strain>
    </source>
</reference>
<dbReference type="EMBL" id="LRBV02000009">
    <property type="status" value="NOT_ANNOTATED_CDS"/>
    <property type="molecule type" value="Genomic_DNA"/>
</dbReference>
<dbReference type="OMA" id="QFRTPQH"/>
<evidence type="ECO:0000313" key="1">
    <source>
        <dbReference type="EnsemblPlants" id="QL09p038152:mrna:CDS:1"/>
    </source>
</evidence>
<proteinExistence type="predicted"/>
<accession>A0A7N2MMJ4</accession>
<organism evidence="1 2">
    <name type="scientific">Quercus lobata</name>
    <name type="common">Valley oak</name>
    <dbReference type="NCBI Taxonomy" id="97700"/>
    <lineage>
        <taxon>Eukaryota</taxon>
        <taxon>Viridiplantae</taxon>
        <taxon>Streptophyta</taxon>
        <taxon>Embryophyta</taxon>
        <taxon>Tracheophyta</taxon>
        <taxon>Spermatophyta</taxon>
        <taxon>Magnoliopsida</taxon>
        <taxon>eudicotyledons</taxon>
        <taxon>Gunneridae</taxon>
        <taxon>Pentapetalae</taxon>
        <taxon>rosids</taxon>
        <taxon>fabids</taxon>
        <taxon>Fagales</taxon>
        <taxon>Fagaceae</taxon>
        <taxon>Quercus</taxon>
    </lineage>
</organism>
<evidence type="ECO:0000313" key="2">
    <source>
        <dbReference type="Proteomes" id="UP000594261"/>
    </source>
</evidence>
<dbReference type="AlphaFoldDB" id="A0A7N2MMJ4"/>
<dbReference type="InParanoid" id="A0A7N2MMJ4"/>
<reference evidence="1" key="2">
    <citation type="submission" date="2021-01" db="UniProtKB">
        <authorList>
            <consortium name="EnsemblPlants"/>
        </authorList>
    </citation>
    <scope>IDENTIFICATION</scope>
</reference>
<protein>
    <submittedName>
        <fullName evidence="1">Uncharacterized protein</fullName>
    </submittedName>
</protein>
<keyword evidence="2" id="KW-1185">Reference proteome</keyword>
<dbReference type="EnsemblPlants" id="QL09p038152:mrna">
    <property type="protein sequence ID" value="QL09p038152:mrna:CDS:1"/>
    <property type="gene ID" value="QL09p038152"/>
</dbReference>
<name>A0A7N2MMJ4_QUELO</name>
<dbReference type="Proteomes" id="UP000594261">
    <property type="component" value="Chromosome 9"/>
</dbReference>
<dbReference type="Gramene" id="QL09p038152:mrna">
    <property type="protein sequence ID" value="QL09p038152:mrna:CDS:1"/>
    <property type="gene ID" value="QL09p038152"/>
</dbReference>